<protein>
    <submittedName>
        <fullName evidence="2">Uncharacterized protein LOC112692793</fullName>
    </submittedName>
</protein>
<dbReference type="SUPFAM" id="SSF81518">
    <property type="entry name" value="Subunit XI (6.4 kDa protein) of cytochrome bc1 complex (Ubiquinol-cytochrome c reductase)"/>
    <property type="match status" value="1"/>
</dbReference>
<dbReference type="GO" id="GO:0006122">
    <property type="term" value="P:mitochondrial electron transport, ubiquinol to cytochrome c"/>
    <property type="evidence" value="ECO:0007669"/>
    <property type="project" value="InterPro"/>
</dbReference>
<gene>
    <name evidence="2" type="primary">LOC112692793</name>
</gene>
<accession>A0A8B8GJZ3</accession>
<dbReference type="InterPro" id="IPR029027">
    <property type="entry name" value="Single_a-helix_sf"/>
</dbReference>
<dbReference type="PANTHER" id="PTHR15420">
    <property type="entry name" value="UBIQUINOL-CYTOCHROME C REDUCTASE COMPLEX 6.4 KD PROTEIN"/>
    <property type="match status" value="1"/>
</dbReference>
<evidence type="ECO:0000313" key="2">
    <source>
        <dbReference type="RefSeq" id="XP_025423363.1"/>
    </source>
</evidence>
<dbReference type="RefSeq" id="XP_025423363.1">
    <property type="nucleotide sequence ID" value="XM_025567578.1"/>
</dbReference>
<dbReference type="Proteomes" id="UP000694846">
    <property type="component" value="Unplaced"/>
</dbReference>
<dbReference type="GO" id="GO:0005743">
    <property type="term" value="C:mitochondrial inner membrane"/>
    <property type="evidence" value="ECO:0007669"/>
    <property type="project" value="TreeGrafter"/>
</dbReference>
<keyword evidence="1" id="KW-1185">Reference proteome</keyword>
<dbReference type="Gene3D" id="1.20.5.220">
    <property type="match status" value="1"/>
</dbReference>
<evidence type="ECO:0000313" key="1">
    <source>
        <dbReference type="Proteomes" id="UP000694846"/>
    </source>
</evidence>
<dbReference type="OrthoDB" id="15743at2759"/>
<proteinExistence type="predicted"/>
<reference evidence="2" key="1">
    <citation type="submission" date="2025-08" db="UniProtKB">
        <authorList>
            <consortium name="RefSeq"/>
        </authorList>
    </citation>
    <scope>IDENTIFICATION</scope>
    <source>
        <tissue evidence="2">Whole body</tissue>
    </source>
</reference>
<dbReference type="GeneID" id="112692793"/>
<dbReference type="InterPro" id="IPR015089">
    <property type="entry name" value="UQCR"/>
</dbReference>
<name>A0A8B8GJZ3_9HEMI</name>
<dbReference type="Pfam" id="PF08997">
    <property type="entry name" value="UCR_6-4kD"/>
    <property type="match status" value="1"/>
</dbReference>
<dbReference type="PANTHER" id="PTHR15420:SF2">
    <property type="entry name" value="CYTOCHROME B-C1 COMPLEX SUBUNIT 10"/>
    <property type="match status" value="1"/>
</dbReference>
<organism evidence="1 2">
    <name type="scientific">Sipha flava</name>
    <name type="common">yellow sugarcane aphid</name>
    <dbReference type="NCBI Taxonomy" id="143950"/>
    <lineage>
        <taxon>Eukaryota</taxon>
        <taxon>Metazoa</taxon>
        <taxon>Ecdysozoa</taxon>
        <taxon>Arthropoda</taxon>
        <taxon>Hexapoda</taxon>
        <taxon>Insecta</taxon>
        <taxon>Pterygota</taxon>
        <taxon>Neoptera</taxon>
        <taxon>Paraneoptera</taxon>
        <taxon>Hemiptera</taxon>
        <taxon>Sternorrhyncha</taxon>
        <taxon>Aphidomorpha</taxon>
        <taxon>Aphidoidea</taxon>
        <taxon>Aphididae</taxon>
        <taxon>Sipha</taxon>
    </lineage>
</organism>
<dbReference type="AlphaFoldDB" id="A0A8B8GJZ3"/>
<sequence>MFTKIISQANYKNISMTPMSKKKMPKFYKTSVALRTWGQSGLAFGVTGFVLVCYVTEWRTVLQYVPYYNGKYAQMDINETLDKIRETSNVIERKKNAGRDFQQERDDAIIADNLNKEEIINLVAGKL</sequence>